<dbReference type="InterPro" id="IPR019049">
    <property type="entry name" value="Nucleoporin_prot_Ndc1/Nup"/>
</dbReference>
<dbReference type="AlphaFoldDB" id="A0A2J7Q9K0"/>
<dbReference type="GO" id="GO:0031965">
    <property type="term" value="C:nuclear membrane"/>
    <property type="evidence" value="ECO:0007669"/>
    <property type="project" value="UniProtKB-SubCell"/>
</dbReference>
<dbReference type="FunCoup" id="A0A2J7Q9K0">
    <property type="interactions" value="1639"/>
</dbReference>
<evidence type="ECO:0000256" key="7">
    <source>
        <dbReference type="ARBA" id="ARBA00022927"/>
    </source>
</evidence>
<dbReference type="GO" id="GO:0070762">
    <property type="term" value="C:nuclear pore transmembrane ring"/>
    <property type="evidence" value="ECO:0007669"/>
    <property type="project" value="TreeGrafter"/>
</dbReference>
<dbReference type="STRING" id="105785.A0A2J7Q9K0"/>
<reference evidence="13 14" key="1">
    <citation type="submission" date="2017-12" db="EMBL/GenBank/DDBJ databases">
        <title>Hemimetabolous genomes reveal molecular basis of termite eusociality.</title>
        <authorList>
            <person name="Harrison M.C."/>
            <person name="Jongepier E."/>
            <person name="Robertson H.M."/>
            <person name="Arning N."/>
            <person name="Bitard-Feildel T."/>
            <person name="Chao H."/>
            <person name="Childers C.P."/>
            <person name="Dinh H."/>
            <person name="Doddapaneni H."/>
            <person name="Dugan S."/>
            <person name="Gowin J."/>
            <person name="Greiner C."/>
            <person name="Han Y."/>
            <person name="Hu H."/>
            <person name="Hughes D.S.T."/>
            <person name="Huylmans A.-K."/>
            <person name="Kemena C."/>
            <person name="Kremer L.P.M."/>
            <person name="Lee S.L."/>
            <person name="Lopez-Ezquerra A."/>
            <person name="Mallet L."/>
            <person name="Monroy-Kuhn J.M."/>
            <person name="Moser A."/>
            <person name="Murali S.C."/>
            <person name="Muzny D.M."/>
            <person name="Otani S."/>
            <person name="Piulachs M.-D."/>
            <person name="Poelchau M."/>
            <person name="Qu J."/>
            <person name="Schaub F."/>
            <person name="Wada-Katsumata A."/>
            <person name="Worley K.C."/>
            <person name="Xie Q."/>
            <person name="Ylla G."/>
            <person name="Poulsen M."/>
            <person name="Gibbs R.A."/>
            <person name="Schal C."/>
            <person name="Richards S."/>
            <person name="Belles X."/>
            <person name="Korb J."/>
            <person name="Bornberg-Bauer E."/>
        </authorList>
    </citation>
    <scope>NUCLEOTIDE SEQUENCE [LARGE SCALE GENOMIC DNA]</scope>
    <source>
        <tissue evidence="13">Whole body</tissue>
    </source>
</reference>
<dbReference type="GO" id="GO:0030674">
    <property type="term" value="F:protein-macromolecule adaptor activity"/>
    <property type="evidence" value="ECO:0007669"/>
    <property type="project" value="TreeGrafter"/>
</dbReference>
<gene>
    <name evidence="13" type="ORF">B7P43_G12583</name>
</gene>
<keyword evidence="10" id="KW-0906">Nuclear pore complex</keyword>
<dbReference type="Pfam" id="PF09531">
    <property type="entry name" value="Ndc1_Nup"/>
    <property type="match status" value="1"/>
</dbReference>
<keyword evidence="9" id="KW-0811">Translocation</keyword>
<comment type="similarity">
    <text evidence="3">Belongs to the NDC1 family.</text>
</comment>
<evidence type="ECO:0000256" key="8">
    <source>
        <dbReference type="ARBA" id="ARBA00022989"/>
    </source>
</evidence>
<proteinExistence type="inferred from homology"/>
<evidence type="ECO:0000256" key="3">
    <source>
        <dbReference type="ARBA" id="ARBA00005760"/>
    </source>
</evidence>
<evidence type="ECO:0000256" key="5">
    <source>
        <dbReference type="ARBA" id="ARBA00022692"/>
    </source>
</evidence>
<comment type="subcellular location">
    <subcellularLocation>
        <location evidence="1">Nucleus membrane</location>
        <topology evidence="1">Multi-pass membrane protein</topology>
    </subcellularLocation>
    <subcellularLocation>
        <location evidence="2">Nucleus</location>
        <location evidence="2">Nuclear pore complex</location>
    </subcellularLocation>
</comment>
<evidence type="ECO:0008006" key="15">
    <source>
        <dbReference type="Google" id="ProtNLM"/>
    </source>
</evidence>
<keyword evidence="5" id="KW-0812">Transmembrane</keyword>
<keyword evidence="7" id="KW-0653">Protein transport</keyword>
<keyword evidence="6" id="KW-0509">mRNA transport</keyword>
<protein>
    <recommendedName>
        <fullName evidence="15">Nucleoporin NDC1</fullName>
    </recommendedName>
</protein>
<evidence type="ECO:0000256" key="11">
    <source>
        <dbReference type="ARBA" id="ARBA00023136"/>
    </source>
</evidence>
<keyword evidence="4" id="KW-0813">Transport</keyword>
<evidence type="ECO:0000256" key="2">
    <source>
        <dbReference type="ARBA" id="ARBA00004567"/>
    </source>
</evidence>
<keyword evidence="12" id="KW-0539">Nucleus</keyword>
<comment type="caution">
    <text evidence="13">The sequence shown here is derived from an EMBL/GenBank/DDBJ whole genome shotgun (WGS) entry which is preliminary data.</text>
</comment>
<keyword evidence="8" id="KW-1133">Transmembrane helix</keyword>
<dbReference type="OrthoDB" id="67850at2759"/>
<evidence type="ECO:0000313" key="13">
    <source>
        <dbReference type="EMBL" id="PNF25268.1"/>
    </source>
</evidence>
<dbReference type="PANTHER" id="PTHR13269:SF6">
    <property type="entry name" value="NUCLEOPORIN NDC1"/>
    <property type="match status" value="1"/>
</dbReference>
<sequence>MLQLSVGRRRKPPSRDYRGCRHVKEEMQKEKLQKTPRATTGRVFSSNLTTPGVFFAVVLRVKTGKIAASDTSGSSGRSCHDGTQGPCRLTQTRTAGNRNSDCLTLHKSLAVTDIPIIQYLGFLDLKILAEKDHRRREELFTLSHPGGHPYNWNAVVEESLKLIRKFTEDINKANTETQPVPESKDYFSSKSSVVVSAGNHSTSISGMRNMSLRVQNMSDIYLCQSSSNIAQFQSPPVSISQESIIRTIKLHATQALDALRRKPGISFIFGELPDAKVRYHLAQCQPVIWAVQGLSHLAAASFKEDSYGVVQKDLPAIITSLFQLKQALDKLQKMGNYKRSQRTEHHNIKMKAALRSAVKRSLYCICITFGDHVKELPLTKDILQQLQDFLIFREG</sequence>
<evidence type="ECO:0000256" key="4">
    <source>
        <dbReference type="ARBA" id="ARBA00022448"/>
    </source>
</evidence>
<evidence type="ECO:0000256" key="1">
    <source>
        <dbReference type="ARBA" id="ARBA00004232"/>
    </source>
</evidence>
<dbReference type="PANTHER" id="PTHR13269">
    <property type="entry name" value="NUCLEOPORIN NDC1"/>
    <property type="match status" value="1"/>
</dbReference>
<dbReference type="GO" id="GO:0006999">
    <property type="term" value="P:nuclear pore organization"/>
    <property type="evidence" value="ECO:0007669"/>
    <property type="project" value="TreeGrafter"/>
</dbReference>
<evidence type="ECO:0000256" key="12">
    <source>
        <dbReference type="ARBA" id="ARBA00023242"/>
    </source>
</evidence>
<organism evidence="13 14">
    <name type="scientific">Cryptotermes secundus</name>
    <dbReference type="NCBI Taxonomy" id="105785"/>
    <lineage>
        <taxon>Eukaryota</taxon>
        <taxon>Metazoa</taxon>
        <taxon>Ecdysozoa</taxon>
        <taxon>Arthropoda</taxon>
        <taxon>Hexapoda</taxon>
        <taxon>Insecta</taxon>
        <taxon>Pterygota</taxon>
        <taxon>Neoptera</taxon>
        <taxon>Polyneoptera</taxon>
        <taxon>Dictyoptera</taxon>
        <taxon>Blattodea</taxon>
        <taxon>Blattoidea</taxon>
        <taxon>Termitoidae</taxon>
        <taxon>Kalotermitidae</taxon>
        <taxon>Cryptotermitinae</taxon>
        <taxon>Cryptotermes</taxon>
    </lineage>
</organism>
<name>A0A2J7Q9K0_9NEOP</name>
<evidence type="ECO:0000256" key="6">
    <source>
        <dbReference type="ARBA" id="ARBA00022816"/>
    </source>
</evidence>
<dbReference type="Proteomes" id="UP000235965">
    <property type="component" value="Unassembled WGS sequence"/>
</dbReference>
<evidence type="ECO:0000313" key="14">
    <source>
        <dbReference type="Proteomes" id="UP000235965"/>
    </source>
</evidence>
<keyword evidence="14" id="KW-1185">Reference proteome</keyword>
<evidence type="ECO:0000256" key="9">
    <source>
        <dbReference type="ARBA" id="ARBA00023010"/>
    </source>
</evidence>
<dbReference type="EMBL" id="NEVH01016348">
    <property type="protein sequence ID" value="PNF25268.1"/>
    <property type="molecule type" value="Genomic_DNA"/>
</dbReference>
<accession>A0A2J7Q9K0</accession>
<dbReference type="GO" id="GO:0051028">
    <property type="term" value="P:mRNA transport"/>
    <property type="evidence" value="ECO:0007669"/>
    <property type="project" value="UniProtKB-KW"/>
</dbReference>
<dbReference type="InParanoid" id="A0A2J7Q9K0"/>
<dbReference type="GO" id="GO:0015031">
    <property type="term" value="P:protein transport"/>
    <property type="evidence" value="ECO:0007669"/>
    <property type="project" value="UniProtKB-KW"/>
</dbReference>
<evidence type="ECO:0000256" key="10">
    <source>
        <dbReference type="ARBA" id="ARBA00023132"/>
    </source>
</evidence>
<keyword evidence="11" id="KW-0472">Membrane</keyword>